<accession>A0A0V0QJU0</accession>
<dbReference type="InParanoid" id="A0A0V0QJU0"/>
<organism evidence="1 2">
    <name type="scientific">Pseudocohnilembus persalinus</name>
    <name type="common">Ciliate</name>
    <dbReference type="NCBI Taxonomy" id="266149"/>
    <lineage>
        <taxon>Eukaryota</taxon>
        <taxon>Sar</taxon>
        <taxon>Alveolata</taxon>
        <taxon>Ciliophora</taxon>
        <taxon>Intramacronucleata</taxon>
        <taxon>Oligohymenophorea</taxon>
        <taxon>Scuticociliatia</taxon>
        <taxon>Philasterida</taxon>
        <taxon>Pseudocohnilembidae</taxon>
        <taxon>Pseudocohnilembus</taxon>
    </lineage>
</organism>
<gene>
    <name evidence="1" type="ORF">PPERSA_10060</name>
</gene>
<evidence type="ECO:0000313" key="2">
    <source>
        <dbReference type="Proteomes" id="UP000054937"/>
    </source>
</evidence>
<dbReference type="EMBL" id="LDAU01000155">
    <property type="protein sequence ID" value="KRX02443.1"/>
    <property type="molecule type" value="Genomic_DNA"/>
</dbReference>
<comment type="caution">
    <text evidence="1">The sequence shown here is derived from an EMBL/GenBank/DDBJ whole genome shotgun (WGS) entry which is preliminary data.</text>
</comment>
<reference evidence="1 2" key="1">
    <citation type="journal article" date="2015" name="Sci. Rep.">
        <title>Genome of the facultative scuticociliatosis pathogen Pseudocohnilembus persalinus provides insight into its virulence through horizontal gene transfer.</title>
        <authorList>
            <person name="Xiong J."/>
            <person name="Wang G."/>
            <person name="Cheng J."/>
            <person name="Tian M."/>
            <person name="Pan X."/>
            <person name="Warren A."/>
            <person name="Jiang C."/>
            <person name="Yuan D."/>
            <person name="Miao W."/>
        </authorList>
    </citation>
    <scope>NUCLEOTIDE SEQUENCE [LARGE SCALE GENOMIC DNA]</scope>
    <source>
        <strain evidence="1">36N120E</strain>
    </source>
</reference>
<keyword evidence="2" id="KW-1185">Reference proteome</keyword>
<dbReference type="OrthoDB" id="300917at2759"/>
<dbReference type="Proteomes" id="UP000054937">
    <property type="component" value="Unassembled WGS sequence"/>
</dbReference>
<proteinExistence type="predicted"/>
<protein>
    <recommendedName>
        <fullName evidence="3">B30.2/SPRY domain-containing protein</fullName>
    </recommendedName>
</protein>
<sequence>MDNITSFSSNSSKNIEIKNCLKSDAHAEYQLNQICVNLNCSNFLEPVCVQCIEEQNNHIHETGFKSLKSFIQSISDLLNQEIQVESQKAPKSNQIIQNQWFMTYKEHFKKLQTKITTVIQNIDAMEKFFIESAGQDNDSALQQRINHPTTKVISQILEQVNNQTNNQDMLTFQLKRLSPLLTLKNGQLAFSDPPKIQNSKEIFRRLQVYQDNIKQQFDTLEKNIDSAIKNSILSGDEWVAIQKQTIETNVNNKISWHFIPSQYENSKNLTITKNNTRFQGADGMMGVIYSSKSFFEGKHYFKLKMNQLEISSTKLYIGLIPEEEKDRQPGMNNPHQFLFGESGNHMIKLTDKFLGDVLREGDYIKVILDFKRNNFYVRDQKGNPFYEINEEFPLNGKKWRFTVFGRWRDLQVELIESE</sequence>
<dbReference type="Gene3D" id="2.60.120.920">
    <property type="match status" value="1"/>
</dbReference>
<dbReference type="InterPro" id="IPR043136">
    <property type="entry name" value="B30.2/SPRY_sf"/>
</dbReference>
<evidence type="ECO:0008006" key="3">
    <source>
        <dbReference type="Google" id="ProtNLM"/>
    </source>
</evidence>
<evidence type="ECO:0000313" key="1">
    <source>
        <dbReference type="EMBL" id="KRX02443.1"/>
    </source>
</evidence>
<name>A0A0V0QJU0_PSEPJ</name>
<dbReference type="AlphaFoldDB" id="A0A0V0QJU0"/>